<protein>
    <recommendedName>
        <fullName evidence="5">Pilus assembly protein</fullName>
    </recommendedName>
</protein>
<dbReference type="Proteomes" id="UP000783253">
    <property type="component" value="Unassembled WGS sequence"/>
</dbReference>
<evidence type="ECO:0000256" key="1">
    <source>
        <dbReference type="SAM" id="MobiDB-lite"/>
    </source>
</evidence>
<dbReference type="RefSeq" id="WP_221574747.1">
    <property type="nucleotide sequence ID" value="NZ_JAIGNK010000006.1"/>
</dbReference>
<keyword evidence="2" id="KW-1133">Transmembrane helix</keyword>
<sequence length="98" mass="9835">MTEERITETTDSAGNTHTTHTVVTDTGTAKSGGTSWGIILLIVVLGIAALFIFSQMSGAEVAKDNAVADAANEVGEAAGQIGDAAQDAGEAAQDAVDN</sequence>
<evidence type="ECO:0008006" key="5">
    <source>
        <dbReference type="Google" id="ProtNLM"/>
    </source>
</evidence>
<dbReference type="EMBL" id="JAIGNK010000006">
    <property type="protein sequence ID" value="MBX7459351.1"/>
    <property type="molecule type" value="Genomic_DNA"/>
</dbReference>
<feature type="region of interest" description="Disordered" evidence="1">
    <location>
        <begin position="1"/>
        <end position="27"/>
    </location>
</feature>
<gene>
    <name evidence="3" type="ORF">K3152_13945</name>
</gene>
<reference evidence="3 4" key="1">
    <citation type="submission" date="2021-08" db="EMBL/GenBank/DDBJ databases">
        <title>Comparative Genomics Analysis of the Genus Qipengyuania Reveals Extensive Genetic Diversity and Metabolic Versatility, Including the Description of Fifteen Novel Species.</title>
        <authorList>
            <person name="Liu Y."/>
        </authorList>
    </citation>
    <scope>NUCLEOTIDE SEQUENCE [LARGE SCALE GENOMIC DNA]</scope>
    <source>
        <strain evidence="3 4">1NDH17</strain>
    </source>
</reference>
<organism evidence="3 4">
    <name type="scientific">Qipengyuania polymorpha</name>
    <dbReference type="NCBI Taxonomy" id="2867234"/>
    <lineage>
        <taxon>Bacteria</taxon>
        <taxon>Pseudomonadati</taxon>
        <taxon>Pseudomonadota</taxon>
        <taxon>Alphaproteobacteria</taxon>
        <taxon>Sphingomonadales</taxon>
        <taxon>Erythrobacteraceae</taxon>
        <taxon>Qipengyuania</taxon>
    </lineage>
</organism>
<accession>A0ABS7J0J9</accession>
<name>A0ABS7J0J9_9SPHN</name>
<proteinExistence type="predicted"/>
<evidence type="ECO:0000256" key="2">
    <source>
        <dbReference type="SAM" id="Phobius"/>
    </source>
</evidence>
<keyword evidence="4" id="KW-1185">Reference proteome</keyword>
<keyword evidence="2" id="KW-0472">Membrane</keyword>
<feature type="compositionally biased region" description="Low complexity" evidence="1">
    <location>
        <begin position="16"/>
        <end position="27"/>
    </location>
</feature>
<keyword evidence="2" id="KW-0812">Transmembrane</keyword>
<comment type="caution">
    <text evidence="3">The sequence shown here is derived from an EMBL/GenBank/DDBJ whole genome shotgun (WGS) entry which is preliminary data.</text>
</comment>
<evidence type="ECO:0000313" key="4">
    <source>
        <dbReference type="Proteomes" id="UP000783253"/>
    </source>
</evidence>
<feature type="transmembrane region" description="Helical" evidence="2">
    <location>
        <begin position="35"/>
        <end position="53"/>
    </location>
</feature>
<evidence type="ECO:0000313" key="3">
    <source>
        <dbReference type="EMBL" id="MBX7459351.1"/>
    </source>
</evidence>